<evidence type="ECO:0000256" key="1">
    <source>
        <dbReference type="SAM" id="MobiDB-lite"/>
    </source>
</evidence>
<feature type="compositionally biased region" description="Pro residues" evidence="1">
    <location>
        <begin position="298"/>
        <end position="308"/>
    </location>
</feature>
<dbReference type="AlphaFoldDB" id="A0A644XWL8"/>
<sequence>MPQPRQYHLHGRRRNGEPDRTAGHHRQSVDPDDPAIGVDQRPAGIAGGDRGVGLIPQTVLALIRQITPGAGDDADRHRTVEPPGRAHRHHEFALRRRFGSELRKRQRTGPFRQFEPQQRQIGILVAAEQFRIERPAVVELDPDVDGFVDHMIVGHHFTGSGNQHTAPGDRRRAAAAALQIVTDHPDVYQSGKNLVPGRTHHLLKSHLVARIGRFRRRRASGQQQHPEHREPHFIHLSPVLIWIDRHESDDWTPSSGVRVPPGRARKSDIDGNVRCGDGASGRPAGPHPGPPDSRAIMPPRPPAPEKLP</sequence>
<feature type="region of interest" description="Disordered" evidence="1">
    <location>
        <begin position="1"/>
        <end position="37"/>
    </location>
</feature>
<gene>
    <name evidence="2" type="ORF">SDC9_67081</name>
</gene>
<evidence type="ECO:0000313" key="2">
    <source>
        <dbReference type="EMBL" id="MPM20646.1"/>
    </source>
</evidence>
<proteinExistence type="predicted"/>
<feature type="region of interest" description="Disordered" evidence="1">
    <location>
        <begin position="250"/>
        <end position="308"/>
    </location>
</feature>
<reference evidence="2" key="1">
    <citation type="submission" date="2019-08" db="EMBL/GenBank/DDBJ databases">
        <authorList>
            <person name="Kucharzyk K."/>
            <person name="Murdoch R.W."/>
            <person name="Higgins S."/>
            <person name="Loffler F."/>
        </authorList>
    </citation>
    <scope>NUCLEOTIDE SEQUENCE</scope>
</reference>
<accession>A0A644XWL8</accession>
<comment type="caution">
    <text evidence="2">The sequence shown here is derived from an EMBL/GenBank/DDBJ whole genome shotgun (WGS) entry which is preliminary data.</text>
</comment>
<dbReference type="EMBL" id="VSSQ01003429">
    <property type="protein sequence ID" value="MPM20646.1"/>
    <property type="molecule type" value="Genomic_DNA"/>
</dbReference>
<name>A0A644XWL8_9ZZZZ</name>
<organism evidence="2">
    <name type="scientific">bioreactor metagenome</name>
    <dbReference type="NCBI Taxonomy" id="1076179"/>
    <lineage>
        <taxon>unclassified sequences</taxon>
        <taxon>metagenomes</taxon>
        <taxon>ecological metagenomes</taxon>
    </lineage>
</organism>
<protein>
    <submittedName>
        <fullName evidence="2">Uncharacterized protein</fullName>
    </submittedName>
</protein>